<dbReference type="Proteomes" id="UP000026907">
    <property type="component" value="Segment"/>
</dbReference>
<dbReference type="RefSeq" id="YP_009031003.1">
    <property type="nucleotide sequence ID" value="NC_024134.1"/>
</dbReference>
<dbReference type="GeneID" id="19486819"/>
<dbReference type="KEGG" id="vg:19486819"/>
<accession>A0A023MHS0</accession>
<evidence type="ECO:0000313" key="1">
    <source>
        <dbReference type="EMBL" id="AHN83682.1"/>
    </source>
</evidence>
<dbReference type="EMBL" id="KJ190158">
    <property type="protein sequence ID" value="AHN83682.1"/>
    <property type="molecule type" value="Genomic_DNA"/>
</dbReference>
<reference evidence="1 2" key="1">
    <citation type="journal article" date="2014" name="Genome Announc.">
        <title>Complete Genome Sequences of Two Escherichia coli O157:H7 Phages Effective in Limiting Contamination of Food Products.</title>
        <authorList>
            <person name="Hong Y."/>
            <person name="Pan Y."/>
            <person name="Harman N.J."/>
            <person name="Ebner P.D."/>
        </authorList>
    </citation>
    <scope>NUCLEOTIDE SEQUENCE [LARGE SCALE GENOMIC DNA]</scope>
</reference>
<evidence type="ECO:0000313" key="2">
    <source>
        <dbReference type="Proteomes" id="UP000026907"/>
    </source>
</evidence>
<proteinExistence type="predicted"/>
<organism evidence="1 2">
    <name type="scientific">Escherichia phage FFH2</name>
    <dbReference type="NCBI Taxonomy" id="1446490"/>
    <lineage>
        <taxon>Viruses</taxon>
        <taxon>Duplodnaviria</taxon>
        <taxon>Heunggongvirae</taxon>
        <taxon>Uroviricota</taxon>
        <taxon>Caudoviricetes</taxon>
        <taxon>Vequintavirinae</taxon>
        <taxon>Vequintavirus</taxon>
        <taxon>Vequintavirus PDX</taxon>
        <taxon>Vequintavirus FFH2</taxon>
    </lineage>
</organism>
<sequence length="152" mass="17151">MIKSIDLTKELTDAKAFGETAVQRGQAMGLALPFVLKEHFTDFQLIKGDKGMLILEHKLSKKRYKVVFNSKAPTKLGFRTYNLNPSYTKGVGRVEQQHFSARASLAPLMLNFSGVALGYLDKKRVLHVRFTDFVTLLANNEVDEKGRVKTNF</sequence>
<protein>
    <submittedName>
        <fullName evidence="1">Uncharacterized protein</fullName>
    </submittedName>
</protein>
<name>A0A023MHS0_9CAUD</name>
<keyword evidence="2" id="KW-1185">Reference proteome</keyword>